<accession>X1M919</accession>
<name>X1M919_9ZZZZ</name>
<proteinExistence type="predicted"/>
<dbReference type="AlphaFoldDB" id="X1M919"/>
<sequence length="45" mass="5343">MNIGFFTVAKRQFDSEYQVGYELDELVDKECDNIKNHTGLEFREL</sequence>
<protein>
    <submittedName>
        <fullName evidence="1">Uncharacterized protein</fullName>
    </submittedName>
</protein>
<evidence type="ECO:0000313" key="1">
    <source>
        <dbReference type="EMBL" id="GAI14581.1"/>
    </source>
</evidence>
<organism evidence="1">
    <name type="scientific">marine sediment metagenome</name>
    <dbReference type="NCBI Taxonomy" id="412755"/>
    <lineage>
        <taxon>unclassified sequences</taxon>
        <taxon>metagenomes</taxon>
        <taxon>ecological metagenomes</taxon>
    </lineage>
</organism>
<dbReference type="EMBL" id="BARV01005392">
    <property type="protein sequence ID" value="GAI14581.1"/>
    <property type="molecule type" value="Genomic_DNA"/>
</dbReference>
<feature type="non-terminal residue" evidence="1">
    <location>
        <position position="45"/>
    </location>
</feature>
<reference evidence="1" key="1">
    <citation type="journal article" date="2014" name="Front. Microbiol.">
        <title>High frequency of phylogenetically diverse reductive dehalogenase-homologous genes in deep subseafloor sedimentary metagenomes.</title>
        <authorList>
            <person name="Kawai M."/>
            <person name="Futagami T."/>
            <person name="Toyoda A."/>
            <person name="Takaki Y."/>
            <person name="Nishi S."/>
            <person name="Hori S."/>
            <person name="Arai W."/>
            <person name="Tsubouchi T."/>
            <person name="Morono Y."/>
            <person name="Uchiyama I."/>
            <person name="Ito T."/>
            <person name="Fujiyama A."/>
            <person name="Inagaki F."/>
            <person name="Takami H."/>
        </authorList>
    </citation>
    <scope>NUCLEOTIDE SEQUENCE</scope>
    <source>
        <strain evidence="1">Expedition CK06-06</strain>
    </source>
</reference>
<gene>
    <name evidence="1" type="ORF">S06H3_11239</name>
</gene>
<comment type="caution">
    <text evidence="1">The sequence shown here is derived from an EMBL/GenBank/DDBJ whole genome shotgun (WGS) entry which is preliminary data.</text>
</comment>